<dbReference type="OrthoDB" id="421951at2759"/>
<dbReference type="Gene3D" id="3.90.1720.10">
    <property type="entry name" value="endopeptidase domain like (from Nostoc punctiforme)"/>
    <property type="match status" value="1"/>
</dbReference>
<dbReference type="PANTHER" id="PTHR13943:SF77">
    <property type="entry name" value="LRAT DOMAIN-CONTAINING PROTEIN"/>
    <property type="match status" value="1"/>
</dbReference>
<keyword evidence="5" id="KW-1133">Transmembrane helix</keyword>
<dbReference type="GO" id="GO:0005737">
    <property type="term" value="C:cytoplasm"/>
    <property type="evidence" value="ECO:0007669"/>
    <property type="project" value="TreeGrafter"/>
</dbReference>
<proteinExistence type="inferred from homology"/>
<protein>
    <submittedName>
        <fullName evidence="7">Phospholipid-metabolizing enzyme A-C1</fullName>
    </submittedName>
</protein>
<reference evidence="7 8" key="1">
    <citation type="journal article" date="2017" name="Nat. Ecol. Evol.">
        <title>Scallop genome provides insights into evolution of bilaterian karyotype and development.</title>
        <authorList>
            <person name="Wang S."/>
            <person name="Zhang J."/>
            <person name="Jiao W."/>
            <person name="Li J."/>
            <person name="Xun X."/>
            <person name="Sun Y."/>
            <person name="Guo X."/>
            <person name="Huan P."/>
            <person name="Dong B."/>
            <person name="Zhang L."/>
            <person name="Hu X."/>
            <person name="Sun X."/>
            <person name="Wang J."/>
            <person name="Zhao C."/>
            <person name="Wang Y."/>
            <person name="Wang D."/>
            <person name="Huang X."/>
            <person name="Wang R."/>
            <person name="Lv J."/>
            <person name="Li Y."/>
            <person name="Zhang Z."/>
            <person name="Liu B."/>
            <person name="Lu W."/>
            <person name="Hui Y."/>
            <person name="Liang J."/>
            <person name="Zhou Z."/>
            <person name="Hou R."/>
            <person name="Li X."/>
            <person name="Liu Y."/>
            <person name="Li H."/>
            <person name="Ning X."/>
            <person name="Lin Y."/>
            <person name="Zhao L."/>
            <person name="Xing Q."/>
            <person name="Dou J."/>
            <person name="Li Y."/>
            <person name="Mao J."/>
            <person name="Guo H."/>
            <person name="Dou H."/>
            <person name="Li T."/>
            <person name="Mu C."/>
            <person name="Jiang W."/>
            <person name="Fu Q."/>
            <person name="Fu X."/>
            <person name="Miao Y."/>
            <person name="Liu J."/>
            <person name="Yu Q."/>
            <person name="Li R."/>
            <person name="Liao H."/>
            <person name="Li X."/>
            <person name="Kong Y."/>
            <person name="Jiang Z."/>
            <person name="Chourrout D."/>
            <person name="Li R."/>
            <person name="Bao Z."/>
        </authorList>
    </citation>
    <scope>NUCLEOTIDE SEQUENCE [LARGE SCALE GENOMIC DNA]</scope>
    <source>
        <strain evidence="7 8">PY_sf001</strain>
    </source>
</reference>
<evidence type="ECO:0000256" key="2">
    <source>
        <dbReference type="ARBA" id="ARBA00022679"/>
    </source>
</evidence>
<dbReference type="InterPro" id="IPR038765">
    <property type="entry name" value="Papain-like_cys_pep_sf"/>
</dbReference>
<keyword evidence="2" id="KW-0808">Transferase</keyword>
<dbReference type="PANTHER" id="PTHR13943">
    <property type="entry name" value="HRAS-LIKE SUPPRESSOR - RELATED"/>
    <property type="match status" value="1"/>
</dbReference>
<keyword evidence="4" id="KW-0443">Lipid metabolism</keyword>
<dbReference type="InterPro" id="IPR007053">
    <property type="entry name" value="LRAT_dom"/>
</dbReference>
<dbReference type="SUPFAM" id="SSF54001">
    <property type="entry name" value="Cysteine proteinases"/>
    <property type="match status" value="1"/>
</dbReference>
<evidence type="ECO:0000256" key="1">
    <source>
        <dbReference type="ARBA" id="ARBA00007824"/>
    </source>
</evidence>
<comment type="similarity">
    <text evidence="1">Belongs to the H-rev107 family.</text>
</comment>
<evidence type="ECO:0000256" key="5">
    <source>
        <dbReference type="SAM" id="Phobius"/>
    </source>
</evidence>
<dbReference type="EMBL" id="NEDP02002202">
    <property type="protein sequence ID" value="OWF51594.1"/>
    <property type="molecule type" value="Genomic_DNA"/>
</dbReference>
<evidence type="ECO:0000259" key="6">
    <source>
        <dbReference type="PROSITE" id="PS51934"/>
    </source>
</evidence>
<dbReference type="GO" id="GO:0070292">
    <property type="term" value="P:N-acylphosphatidylethanolamine metabolic process"/>
    <property type="evidence" value="ECO:0007669"/>
    <property type="project" value="TreeGrafter"/>
</dbReference>
<evidence type="ECO:0000313" key="7">
    <source>
        <dbReference type="EMBL" id="OWF51594.1"/>
    </source>
</evidence>
<feature type="transmembrane region" description="Helical" evidence="5">
    <location>
        <begin position="149"/>
        <end position="170"/>
    </location>
</feature>
<sequence length="181" mass="20126">MAGNSMSVQSHNATVLNDLKIGDMVEFPRGWYSHWGVYLGEGRIVHLSGGDNDGINGNINSGSVFTICGKNFSKAWVMIDDFWKIALKCKAKINNGKDRKCSPRQPHEMVRVAMEMVGEIGYNVLWNNCEHFAAFIRYGKKWSEQADTALAWTVAAASTVAVSGLLYNFFKGPEDNKEAKK</sequence>
<dbReference type="InterPro" id="IPR051496">
    <property type="entry name" value="H-rev107_PLA/AT"/>
</dbReference>
<keyword evidence="5" id="KW-0472">Membrane</keyword>
<gene>
    <name evidence="7" type="ORF">KP79_PYT04610</name>
</gene>
<dbReference type="GO" id="GO:0016410">
    <property type="term" value="F:N-acyltransferase activity"/>
    <property type="evidence" value="ECO:0007669"/>
    <property type="project" value="TreeGrafter"/>
</dbReference>
<dbReference type="PROSITE" id="PS51934">
    <property type="entry name" value="LRAT"/>
    <property type="match status" value="1"/>
</dbReference>
<dbReference type="Pfam" id="PF04970">
    <property type="entry name" value="LRAT"/>
    <property type="match status" value="1"/>
</dbReference>
<evidence type="ECO:0000256" key="3">
    <source>
        <dbReference type="ARBA" id="ARBA00022801"/>
    </source>
</evidence>
<dbReference type="GO" id="GO:0008970">
    <property type="term" value="F:phospholipase A1 activity"/>
    <property type="evidence" value="ECO:0007669"/>
    <property type="project" value="TreeGrafter"/>
</dbReference>
<name>A0A210QS73_MIZYE</name>
<dbReference type="Proteomes" id="UP000242188">
    <property type="component" value="Unassembled WGS sequence"/>
</dbReference>
<comment type="caution">
    <text evidence="7">The sequence shown here is derived from an EMBL/GenBank/DDBJ whole genome shotgun (WGS) entry which is preliminary data.</text>
</comment>
<dbReference type="AlphaFoldDB" id="A0A210QS73"/>
<accession>A0A210QS73</accession>
<dbReference type="GO" id="GO:0004623">
    <property type="term" value="F:phospholipase A2 activity"/>
    <property type="evidence" value="ECO:0007669"/>
    <property type="project" value="TreeGrafter"/>
</dbReference>
<evidence type="ECO:0000313" key="8">
    <source>
        <dbReference type="Proteomes" id="UP000242188"/>
    </source>
</evidence>
<keyword evidence="8" id="KW-1185">Reference proteome</keyword>
<keyword evidence="5" id="KW-0812">Transmembrane</keyword>
<keyword evidence="3" id="KW-0378">Hydrolase</keyword>
<evidence type="ECO:0000256" key="4">
    <source>
        <dbReference type="ARBA" id="ARBA00023098"/>
    </source>
</evidence>
<dbReference type="STRING" id="6573.A0A210QS73"/>
<feature type="domain" description="LRAT" evidence="6">
    <location>
        <begin position="24"/>
        <end position="145"/>
    </location>
</feature>
<organism evidence="7 8">
    <name type="scientific">Mizuhopecten yessoensis</name>
    <name type="common">Japanese scallop</name>
    <name type="synonym">Patinopecten yessoensis</name>
    <dbReference type="NCBI Taxonomy" id="6573"/>
    <lineage>
        <taxon>Eukaryota</taxon>
        <taxon>Metazoa</taxon>
        <taxon>Spiralia</taxon>
        <taxon>Lophotrochozoa</taxon>
        <taxon>Mollusca</taxon>
        <taxon>Bivalvia</taxon>
        <taxon>Autobranchia</taxon>
        <taxon>Pteriomorphia</taxon>
        <taxon>Pectinida</taxon>
        <taxon>Pectinoidea</taxon>
        <taxon>Pectinidae</taxon>
        <taxon>Mizuhopecten</taxon>
    </lineage>
</organism>